<accession>A0ACC6KRF7</accession>
<comment type="caution">
    <text evidence="1">The sequence shown here is derived from an EMBL/GenBank/DDBJ whole genome shotgun (WGS) entry which is preliminary data.</text>
</comment>
<evidence type="ECO:0000313" key="1">
    <source>
        <dbReference type="EMBL" id="MDR6781933.1"/>
    </source>
</evidence>
<evidence type="ECO:0000313" key="2">
    <source>
        <dbReference type="Proteomes" id="UP001246858"/>
    </source>
</evidence>
<dbReference type="EMBL" id="JAVDTF010000001">
    <property type="protein sequence ID" value="MDR6781933.1"/>
    <property type="molecule type" value="Genomic_DNA"/>
</dbReference>
<sequence length="207" mass="24117">MKILRYYILALALAFFSFQSARAQSYGITDLHKFMQLHADTTFLLTHESGWLLPPKYWLISKKGDTTTAYIYEVPYKTNILMPNSIRRTLNKINGFNPMDKVEVNKFFRAFRMPAKYKGKIWKMLMNEKPWQIADDKVDGYGCPPRKNRSEISDGGTAKLDLITSKEIKTLSFYAPGFYEKECPGRKGRQSILRIERLFEDLFSVNN</sequence>
<reference evidence="1" key="1">
    <citation type="submission" date="2023-07" db="EMBL/GenBank/DDBJ databases">
        <title>Sorghum-associated microbial communities from plants grown in Nebraska, USA.</title>
        <authorList>
            <person name="Schachtman D."/>
        </authorList>
    </citation>
    <scope>NUCLEOTIDE SEQUENCE</scope>
    <source>
        <strain evidence="1">2697</strain>
    </source>
</reference>
<proteinExistence type="predicted"/>
<name>A0ACC6KRF7_9SPHI</name>
<protein>
    <submittedName>
        <fullName evidence="1">Uncharacterized protein</fullName>
    </submittedName>
</protein>
<keyword evidence="2" id="KW-1185">Reference proteome</keyword>
<organism evidence="1 2">
    <name type="scientific">Pedobacter africanus</name>
    <dbReference type="NCBI Taxonomy" id="151894"/>
    <lineage>
        <taxon>Bacteria</taxon>
        <taxon>Pseudomonadati</taxon>
        <taxon>Bacteroidota</taxon>
        <taxon>Sphingobacteriia</taxon>
        <taxon>Sphingobacteriales</taxon>
        <taxon>Sphingobacteriaceae</taxon>
        <taxon>Pedobacter</taxon>
    </lineage>
</organism>
<gene>
    <name evidence="1" type="ORF">J2X78_000485</name>
</gene>
<dbReference type="Proteomes" id="UP001246858">
    <property type="component" value="Unassembled WGS sequence"/>
</dbReference>